<feature type="chain" id="PRO_5029651186" description="Secreted protein" evidence="2">
    <location>
        <begin position="21"/>
        <end position="128"/>
    </location>
</feature>
<evidence type="ECO:0000313" key="3">
    <source>
        <dbReference type="EMBL" id="KAF4704626.1"/>
    </source>
</evidence>
<keyword evidence="2" id="KW-0732">Signal</keyword>
<protein>
    <recommendedName>
        <fullName evidence="5">Secreted protein</fullName>
    </recommendedName>
</protein>
<organism evidence="3 4">
    <name type="scientific">Perkinsus olseni</name>
    <name type="common">Perkinsus atlanticus</name>
    <dbReference type="NCBI Taxonomy" id="32597"/>
    <lineage>
        <taxon>Eukaryota</taxon>
        <taxon>Sar</taxon>
        <taxon>Alveolata</taxon>
        <taxon>Perkinsozoa</taxon>
        <taxon>Perkinsea</taxon>
        <taxon>Perkinsida</taxon>
        <taxon>Perkinsidae</taxon>
        <taxon>Perkinsus</taxon>
    </lineage>
</organism>
<accession>A0A7J6QAB0</accession>
<evidence type="ECO:0000256" key="1">
    <source>
        <dbReference type="SAM" id="Phobius"/>
    </source>
</evidence>
<evidence type="ECO:0008006" key="5">
    <source>
        <dbReference type="Google" id="ProtNLM"/>
    </source>
</evidence>
<keyword evidence="1" id="KW-0472">Membrane</keyword>
<feature type="transmembrane region" description="Helical" evidence="1">
    <location>
        <begin position="70"/>
        <end position="91"/>
    </location>
</feature>
<gene>
    <name evidence="3" type="ORF">FOZ63_002071</name>
</gene>
<keyword evidence="1" id="KW-1133">Transmembrane helix</keyword>
<feature type="non-terminal residue" evidence="3">
    <location>
        <position position="1"/>
    </location>
</feature>
<dbReference type="AlphaFoldDB" id="A0A7J6QAB0"/>
<feature type="signal peptide" evidence="2">
    <location>
        <begin position="1"/>
        <end position="20"/>
    </location>
</feature>
<dbReference type="Proteomes" id="UP000553632">
    <property type="component" value="Unassembled WGS sequence"/>
</dbReference>
<evidence type="ECO:0000313" key="4">
    <source>
        <dbReference type="Proteomes" id="UP000553632"/>
    </source>
</evidence>
<evidence type="ECO:0000256" key="2">
    <source>
        <dbReference type="SAM" id="SignalP"/>
    </source>
</evidence>
<reference evidence="3 4" key="1">
    <citation type="submission" date="2020-04" db="EMBL/GenBank/DDBJ databases">
        <title>Perkinsus olseni comparative genomics.</title>
        <authorList>
            <person name="Bogema D.R."/>
        </authorList>
    </citation>
    <scope>NUCLEOTIDE SEQUENCE [LARGE SCALE GENOMIC DNA]</scope>
    <source>
        <strain evidence="3 4">ATCC PRA-207</strain>
    </source>
</reference>
<proteinExistence type="predicted"/>
<name>A0A7J6QAB0_PEROL</name>
<keyword evidence="4" id="KW-1185">Reference proteome</keyword>
<comment type="caution">
    <text evidence="3">The sequence shown here is derived from an EMBL/GenBank/DDBJ whole genome shotgun (WGS) entry which is preliminary data.</text>
</comment>
<keyword evidence="1" id="KW-0812">Transmembrane</keyword>
<dbReference type="EMBL" id="JABANO010034742">
    <property type="protein sequence ID" value="KAF4704626.1"/>
    <property type="molecule type" value="Genomic_DNA"/>
</dbReference>
<sequence length="128" mass="13928">MTVLLTAVALFMHLFVKVGLLGPATNNLVRFYEVAATSRCGSLSAALKVPNGDASSAQGTSMELCPLQRAMATVVPHLVCFMALLPPVAALRATANPRRRVTYPVEGYKSQRAAYPKCIIMYRDIWVE</sequence>